<dbReference type="Gene3D" id="3.30.70.120">
    <property type="match status" value="1"/>
</dbReference>
<evidence type="ECO:0000256" key="6">
    <source>
        <dbReference type="SAM" id="Phobius"/>
    </source>
</evidence>
<feature type="transmembrane region" description="Helical" evidence="6">
    <location>
        <begin position="118"/>
        <end position="144"/>
    </location>
</feature>
<feature type="transmembrane region" description="Helical" evidence="6">
    <location>
        <begin position="88"/>
        <end position="106"/>
    </location>
</feature>
<evidence type="ECO:0000256" key="3">
    <source>
        <dbReference type="ARBA" id="ARBA00022692"/>
    </source>
</evidence>
<evidence type="ECO:0000256" key="2">
    <source>
        <dbReference type="ARBA" id="ARBA00022475"/>
    </source>
</evidence>
<feature type="domain" description="DUF2179" evidence="7">
    <location>
        <begin position="231"/>
        <end position="285"/>
    </location>
</feature>
<dbReference type="PROSITE" id="PS51257">
    <property type="entry name" value="PROKAR_LIPOPROTEIN"/>
    <property type="match status" value="1"/>
</dbReference>
<keyword evidence="9" id="KW-1185">Reference proteome</keyword>
<keyword evidence="2" id="KW-1003">Cell membrane</keyword>
<comment type="subcellular location">
    <subcellularLocation>
        <location evidence="1">Cell membrane</location>
        <topology evidence="1">Multi-pass membrane protein</topology>
    </subcellularLocation>
</comment>
<evidence type="ECO:0000256" key="1">
    <source>
        <dbReference type="ARBA" id="ARBA00004651"/>
    </source>
</evidence>
<evidence type="ECO:0000256" key="5">
    <source>
        <dbReference type="ARBA" id="ARBA00023136"/>
    </source>
</evidence>
<organism evidence="8 9">
    <name type="scientific">Thermanaerovibrio velox DSM 12556</name>
    <dbReference type="NCBI Taxonomy" id="926567"/>
    <lineage>
        <taxon>Bacteria</taxon>
        <taxon>Thermotogati</taxon>
        <taxon>Synergistota</taxon>
        <taxon>Synergistia</taxon>
        <taxon>Synergistales</taxon>
        <taxon>Synergistaceae</taxon>
        <taxon>Thermanaerovibrio</taxon>
    </lineage>
</organism>
<dbReference type="OrthoDB" id="9779786at2"/>
<dbReference type="STRING" id="926567.TheveDRAFT_1274"/>
<evidence type="ECO:0000256" key="4">
    <source>
        <dbReference type="ARBA" id="ARBA00022989"/>
    </source>
</evidence>
<keyword evidence="5 6" id="KW-0472">Membrane</keyword>
<dbReference type="PANTHER" id="PTHR33545:SF5">
    <property type="entry name" value="UPF0750 MEMBRANE PROTEIN YITT"/>
    <property type="match status" value="1"/>
</dbReference>
<feature type="transmembrane region" description="Helical" evidence="6">
    <location>
        <begin position="20"/>
        <end position="39"/>
    </location>
</feature>
<accession>H0UNA9</accession>
<dbReference type="InterPro" id="IPR051461">
    <property type="entry name" value="UPF0750_membrane"/>
</dbReference>
<gene>
    <name evidence="8" type="ORF">TheveDRAFT_1274</name>
</gene>
<reference evidence="8 9" key="1">
    <citation type="submission" date="2011-10" db="EMBL/GenBank/DDBJ databases">
        <title>The Noncontiguous Finished genome of Thermanaerovibrio velox DSM 12556.</title>
        <authorList>
            <consortium name="US DOE Joint Genome Institute (JGI-PGF)"/>
            <person name="Lucas S."/>
            <person name="Copeland A."/>
            <person name="Lapidus A."/>
            <person name="Glavina del Rio T."/>
            <person name="Dalin E."/>
            <person name="Tice H."/>
            <person name="Bruce D."/>
            <person name="Goodwin L."/>
            <person name="Pitluck S."/>
            <person name="Peters L."/>
            <person name="Mikhailova N."/>
            <person name="Teshima H."/>
            <person name="Kyrpides N."/>
            <person name="Mavromatis K."/>
            <person name="Ivanova N."/>
            <person name="Markowitz V."/>
            <person name="Cheng J.-F."/>
            <person name="Hugenholtz P."/>
            <person name="Woyke T."/>
            <person name="Wu D."/>
            <person name="Spring S."/>
            <person name="Brambilla E.-M."/>
            <person name="Klenk H.-P."/>
            <person name="Eisen J.A."/>
        </authorList>
    </citation>
    <scope>NUCLEOTIDE SEQUENCE [LARGE SCALE GENOMIC DNA]</scope>
    <source>
        <strain evidence="8 9">DSM 12556</strain>
    </source>
</reference>
<feature type="transmembrane region" description="Helical" evidence="6">
    <location>
        <begin position="59"/>
        <end position="81"/>
    </location>
</feature>
<evidence type="ECO:0000259" key="7">
    <source>
        <dbReference type="Pfam" id="PF10035"/>
    </source>
</evidence>
<dbReference type="Pfam" id="PF02588">
    <property type="entry name" value="YitT_membrane"/>
    <property type="match status" value="1"/>
</dbReference>
<protein>
    <recommendedName>
        <fullName evidence="7">DUF2179 domain-containing protein</fullName>
    </recommendedName>
</protein>
<dbReference type="Pfam" id="PF10035">
    <property type="entry name" value="DUF2179"/>
    <property type="match status" value="1"/>
</dbReference>
<dbReference type="PANTHER" id="PTHR33545">
    <property type="entry name" value="UPF0750 MEMBRANE PROTEIN YITT-RELATED"/>
    <property type="match status" value="1"/>
</dbReference>
<keyword evidence="4 6" id="KW-1133">Transmembrane helix</keyword>
<proteinExistence type="predicted"/>
<evidence type="ECO:0000313" key="9">
    <source>
        <dbReference type="Proteomes" id="UP000005730"/>
    </source>
</evidence>
<dbReference type="InterPro" id="IPR003740">
    <property type="entry name" value="YitT"/>
</dbReference>
<dbReference type="InterPro" id="IPR019264">
    <property type="entry name" value="DUF2179"/>
</dbReference>
<dbReference type="Proteomes" id="UP000005730">
    <property type="component" value="Chromosome"/>
</dbReference>
<dbReference type="InterPro" id="IPR015867">
    <property type="entry name" value="N-reg_PII/ATP_PRibTrfase_C"/>
</dbReference>
<evidence type="ECO:0000313" key="8">
    <source>
        <dbReference type="EMBL" id="EHM10394.1"/>
    </source>
</evidence>
<dbReference type="EMBL" id="CM001377">
    <property type="protein sequence ID" value="EHM10394.1"/>
    <property type="molecule type" value="Genomic_DNA"/>
</dbReference>
<dbReference type="eggNOG" id="COG1284">
    <property type="taxonomic scope" value="Bacteria"/>
</dbReference>
<feature type="transmembrane region" description="Helical" evidence="6">
    <location>
        <begin position="165"/>
        <end position="193"/>
    </location>
</feature>
<dbReference type="HOGENOM" id="CLU_063199_1_1_0"/>
<dbReference type="PIRSF" id="PIRSF006483">
    <property type="entry name" value="Membrane_protein_YitT"/>
    <property type="match status" value="1"/>
</dbReference>
<dbReference type="RefSeq" id="WP_006583888.1">
    <property type="nucleotide sequence ID" value="NZ_CM001377.1"/>
</dbReference>
<dbReference type="AlphaFoldDB" id="H0UNA9"/>
<dbReference type="CDD" id="cd16380">
    <property type="entry name" value="YitT_C"/>
    <property type="match status" value="1"/>
</dbReference>
<sequence length="294" mass="32200">MNSIKWHGMRLMVAIKQEWLTLLNITFGCVILTIGIMGLTVPYKLPDSGLTGLAVLAKYAFGLSPAWIIGLGNVALLWWSWKELSPRFVVLTAYGVTLLTVLIRLADNLPHPTIHDTLLVAILAGVIKGIGGGIVFRCGASLGGTDIIVMVLRKRLGVEVGKYSFYINLFILALSSAVVGIEGALFGLVSVYANGVVTDNVLSSFDRRRLVFIVSREHKAITQYIIQEMNRGVTELMGKGGYSGEDRPTLMCLLTPKQAMDLKRFVAQLDPKAFMVISEASEVLGRGFKTWKQL</sequence>
<dbReference type="GO" id="GO:0005886">
    <property type="term" value="C:plasma membrane"/>
    <property type="evidence" value="ECO:0007669"/>
    <property type="project" value="UniProtKB-SubCell"/>
</dbReference>
<keyword evidence="3 6" id="KW-0812">Transmembrane</keyword>
<name>H0UNA9_9BACT</name>